<dbReference type="OrthoDB" id="10617525at2759"/>
<keyword evidence="2" id="KW-1185">Reference proteome</keyword>
<gene>
    <name evidence="1" type="ORF">BDP27DRAFT_411347</name>
</gene>
<evidence type="ECO:0008006" key="3">
    <source>
        <dbReference type="Google" id="ProtNLM"/>
    </source>
</evidence>
<dbReference type="AlphaFoldDB" id="A0A9P5Q034"/>
<protein>
    <recommendedName>
        <fullName evidence="3">F-box domain-containing protein</fullName>
    </recommendedName>
</protein>
<sequence>MITDSNISQVFQSALCTRFSPTIPAHLCALPGELLELICSFIGEWDVFPCRKRSIYLILSHTSKRLRDFCLPLYFRRARIANVSDLWDYTRFLESAGHKDSIRYLRLGTREFARYWRKASNYRERAAVLAMAAPCKSHSFHETALPRLPSLQEFICMDNTFRVSSLAASFRHSPLRRLSVAWNDDRFPDIGNMFPELQHLCLVLAIKQKYAGLSTNAFQIFTLSVCMRQRLILWRYFRSSKLLRHCPKSYIDQIHMCRRTSIWDISLQLSSVINLVLSISLTSLLIAGLRDIRGETLRFLILRLFENQCNKRRKIVLLNLDLSIICFPSRWNNVGILPTQTMGKIT</sequence>
<evidence type="ECO:0000313" key="2">
    <source>
        <dbReference type="Proteomes" id="UP000772434"/>
    </source>
</evidence>
<dbReference type="EMBL" id="JADNRY010000024">
    <property type="protein sequence ID" value="KAF9072399.1"/>
    <property type="molecule type" value="Genomic_DNA"/>
</dbReference>
<dbReference type="Proteomes" id="UP000772434">
    <property type="component" value="Unassembled WGS sequence"/>
</dbReference>
<organism evidence="1 2">
    <name type="scientific">Rhodocollybia butyracea</name>
    <dbReference type="NCBI Taxonomy" id="206335"/>
    <lineage>
        <taxon>Eukaryota</taxon>
        <taxon>Fungi</taxon>
        <taxon>Dikarya</taxon>
        <taxon>Basidiomycota</taxon>
        <taxon>Agaricomycotina</taxon>
        <taxon>Agaricomycetes</taxon>
        <taxon>Agaricomycetidae</taxon>
        <taxon>Agaricales</taxon>
        <taxon>Marasmiineae</taxon>
        <taxon>Omphalotaceae</taxon>
        <taxon>Rhodocollybia</taxon>
    </lineage>
</organism>
<name>A0A9P5Q034_9AGAR</name>
<comment type="caution">
    <text evidence="1">The sequence shown here is derived from an EMBL/GenBank/DDBJ whole genome shotgun (WGS) entry which is preliminary data.</text>
</comment>
<accession>A0A9P5Q034</accession>
<reference evidence="1" key="1">
    <citation type="submission" date="2020-11" db="EMBL/GenBank/DDBJ databases">
        <authorList>
            <consortium name="DOE Joint Genome Institute"/>
            <person name="Ahrendt S."/>
            <person name="Riley R."/>
            <person name="Andreopoulos W."/>
            <person name="Labutti K."/>
            <person name="Pangilinan J."/>
            <person name="Ruiz-Duenas F.J."/>
            <person name="Barrasa J.M."/>
            <person name="Sanchez-Garcia M."/>
            <person name="Camarero S."/>
            <person name="Miyauchi S."/>
            <person name="Serrano A."/>
            <person name="Linde D."/>
            <person name="Babiker R."/>
            <person name="Drula E."/>
            <person name="Ayuso-Fernandez I."/>
            <person name="Pacheco R."/>
            <person name="Padilla G."/>
            <person name="Ferreira P."/>
            <person name="Barriuso J."/>
            <person name="Kellner H."/>
            <person name="Castanera R."/>
            <person name="Alfaro M."/>
            <person name="Ramirez L."/>
            <person name="Pisabarro A.G."/>
            <person name="Kuo A."/>
            <person name="Tritt A."/>
            <person name="Lipzen A."/>
            <person name="He G."/>
            <person name="Yan M."/>
            <person name="Ng V."/>
            <person name="Cullen D."/>
            <person name="Martin F."/>
            <person name="Rosso M.-N."/>
            <person name="Henrissat B."/>
            <person name="Hibbett D."/>
            <person name="Martinez A.T."/>
            <person name="Grigoriev I.V."/>
        </authorList>
    </citation>
    <scope>NUCLEOTIDE SEQUENCE</scope>
    <source>
        <strain evidence="1">AH 40177</strain>
    </source>
</reference>
<proteinExistence type="predicted"/>
<evidence type="ECO:0000313" key="1">
    <source>
        <dbReference type="EMBL" id="KAF9072399.1"/>
    </source>
</evidence>